<evidence type="ECO:0000313" key="10">
    <source>
        <dbReference type="EMBL" id="HIR59717.1"/>
    </source>
</evidence>
<dbReference type="SUPFAM" id="SSF52540">
    <property type="entry name" value="P-loop containing nucleoside triphosphate hydrolases"/>
    <property type="match status" value="1"/>
</dbReference>
<dbReference type="PANTHER" id="PTHR11669">
    <property type="entry name" value="REPLICATION FACTOR C / DNA POLYMERASE III GAMMA-TAU SUBUNIT"/>
    <property type="match status" value="1"/>
</dbReference>
<dbReference type="EMBL" id="DVHC01000062">
    <property type="protein sequence ID" value="HIR59717.1"/>
    <property type="molecule type" value="Genomic_DNA"/>
</dbReference>
<dbReference type="EC" id="2.7.7.7" evidence="2"/>
<evidence type="ECO:0000256" key="3">
    <source>
        <dbReference type="ARBA" id="ARBA00022723"/>
    </source>
</evidence>
<dbReference type="AlphaFoldDB" id="A0A9D1DVF8"/>
<evidence type="ECO:0000256" key="5">
    <source>
        <dbReference type="ARBA" id="ARBA00022833"/>
    </source>
</evidence>
<dbReference type="FunFam" id="1.10.8.60:FF:000013">
    <property type="entry name" value="DNA polymerase III subunit gamma/tau"/>
    <property type="match status" value="1"/>
</dbReference>
<dbReference type="SMART" id="SM00382">
    <property type="entry name" value="AAA"/>
    <property type="match status" value="1"/>
</dbReference>
<dbReference type="GO" id="GO:0005524">
    <property type="term" value="F:ATP binding"/>
    <property type="evidence" value="ECO:0007669"/>
    <property type="project" value="UniProtKB-KW"/>
</dbReference>
<keyword evidence="3" id="KW-0479">Metal-binding</keyword>
<dbReference type="Gene3D" id="3.40.50.300">
    <property type="entry name" value="P-loop containing nucleotide triphosphate hydrolases"/>
    <property type="match status" value="1"/>
</dbReference>
<dbReference type="InterPro" id="IPR027417">
    <property type="entry name" value="P-loop_NTPase"/>
</dbReference>
<evidence type="ECO:0000256" key="4">
    <source>
        <dbReference type="ARBA" id="ARBA00022741"/>
    </source>
</evidence>
<dbReference type="NCBIfam" id="NF004046">
    <property type="entry name" value="PRK05563.1"/>
    <property type="match status" value="1"/>
</dbReference>
<comment type="caution">
    <text evidence="10">The sequence shown here is derived from an EMBL/GenBank/DDBJ whole genome shotgun (WGS) entry which is preliminary data.</text>
</comment>
<accession>A0A9D1DVF8</accession>
<reference evidence="10" key="2">
    <citation type="journal article" date="2021" name="PeerJ">
        <title>Extensive microbial diversity within the chicken gut microbiome revealed by metagenomics and culture.</title>
        <authorList>
            <person name="Gilroy R."/>
            <person name="Ravi A."/>
            <person name="Getino M."/>
            <person name="Pursley I."/>
            <person name="Horton D.L."/>
            <person name="Alikhan N.F."/>
            <person name="Baker D."/>
            <person name="Gharbi K."/>
            <person name="Hall N."/>
            <person name="Watson M."/>
            <person name="Adriaenssens E.M."/>
            <person name="Foster-Nyarko E."/>
            <person name="Jarju S."/>
            <person name="Secka A."/>
            <person name="Antonio M."/>
            <person name="Oren A."/>
            <person name="Chaudhuri R.R."/>
            <person name="La Ragione R."/>
            <person name="Hildebrand F."/>
            <person name="Pallen M.J."/>
        </authorList>
    </citation>
    <scope>NUCLEOTIDE SEQUENCE</scope>
    <source>
        <strain evidence="10">CHK184-20233</strain>
    </source>
</reference>
<dbReference type="GO" id="GO:0009360">
    <property type="term" value="C:DNA polymerase III complex"/>
    <property type="evidence" value="ECO:0007669"/>
    <property type="project" value="InterPro"/>
</dbReference>
<feature type="domain" description="AAA+ ATPase" evidence="9">
    <location>
        <begin position="36"/>
        <end position="178"/>
    </location>
</feature>
<dbReference type="Gene3D" id="1.10.8.60">
    <property type="match status" value="1"/>
</dbReference>
<evidence type="ECO:0000256" key="6">
    <source>
        <dbReference type="ARBA" id="ARBA00022840"/>
    </source>
</evidence>
<comment type="similarity">
    <text evidence="1">Belongs to the DnaX/STICHEL family.</text>
</comment>
<proteinExistence type="inferred from homology"/>
<dbReference type="InterPro" id="IPR050238">
    <property type="entry name" value="DNA_Rep/Repair_Clamp_Loader"/>
</dbReference>
<evidence type="ECO:0000256" key="1">
    <source>
        <dbReference type="ARBA" id="ARBA00006360"/>
    </source>
</evidence>
<keyword evidence="5" id="KW-0862">Zinc</keyword>
<dbReference type="InterPro" id="IPR001270">
    <property type="entry name" value="ClpA/B"/>
</dbReference>
<dbReference type="NCBIfam" id="TIGR02397">
    <property type="entry name" value="dnaX_nterm"/>
    <property type="match status" value="1"/>
</dbReference>
<dbReference type="InterPro" id="IPR012763">
    <property type="entry name" value="DNA_pol_III_sug/sutau_N"/>
</dbReference>
<protein>
    <recommendedName>
        <fullName evidence="2">DNA-directed DNA polymerase</fullName>
        <ecNumber evidence="2">2.7.7.7</ecNumber>
    </recommendedName>
</protein>
<dbReference type="PANTHER" id="PTHR11669:SF0">
    <property type="entry name" value="PROTEIN STICHEL-LIKE 2"/>
    <property type="match status" value="1"/>
</dbReference>
<organism evidence="10 11">
    <name type="scientific">Candidatus Onthousia excrementipullorum</name>
    <dbReference type="NCBI Taxonomy" id="2840884"/>
    <lineage>
        <taxon>Bacteria</taxon>
        <taxon>Bacillati</taxon>
        <taxon>Bacillota</taxon>
        <taxon>Bacilli</taxon>
        <taxon>Candidatus Onthousia</taxon>
    </lineage>
</organism>
<keyword evidence="6" id="KW-0067">ATP-binding</keyword>
<dbReference type="FunFam" id="3.40.50.300:FF:000014">
    <property type="entry name" value="DNA polymerase III subunit gamma/tau"/>
    <property type="match status" value="1"/>
</dbReference>
<name>A0A9D1DVF8_9FIRM</name>
<dbReference type="GO" id="GO:0003887">
    <property type="term" value="F:DNA-directed DNA polymerase activity"/>
    <property type="evidence" value="ECO:0007669"/>
    <property type="project" value="UniProtKB-KW"/>
</dbReference>
<reference evidence="10" key="1">
    <citation type="submission" date="2020-10" db="EMBL/GenBank/DDBJ databases">
        <authorList>
            <person name="Gilroy R."/>
        </authorList>
    </citation>
    <scope>NUCLEOTIDE SEQUENCE</scope>
    <source>
        <strain evidence="10">CHK184-20233</strain>
    </source>
</reference>
<dbReference type="Pfam" id="PF22608">
    <property type="entry name" value="DNAX_ATPase_lid"/>
    <property type="match status" value="1"/>
</dbReference>
<evidence type="ECO:0000256" key="2">
    <source>
        <dbReference type="ARBA" id="ARBA00012417"/>
    </source>
</evidence>
<keyword evidence="7" id="KW-0239">DNA-directed DNA polymerase</keyword>
<evidence type="ECO:0000313" key="11">
    <source>
        <dbReference type="Proteomes" id="UP000824232"/>
    </source>
</evidence>
<dbReference type="PRINTS" id="PR00300">
    <property type="entry name" value="CLPPROTEASEA"/>
</dbReference>
<gene>
    <name evidence="10" type="primary">dnaX</name>
    <name evidence="10" type="ORF">IAB38_06670</name>
</gene>
<dbReference type="CDD" id="cd00009">
    <property type="entry name" value="AAA"/>
    <property type="match status" value="1"/>
</dbReference>
<evidence type="ECO:0000256" key="8">
    <source>
        <dbReference type="ARBA" id="ARBA00049244"/>
    </source>
</evidence>
<dbReference type="CDD" id="cd18137">
    <property type="entry name" value="HLD_clamp_pol_III_gamma_tau"/>
    <property type="match status" value="1"/>
</dbReference>
<evidence type="ECO:0000256" key="7">
    <source>
        <dbReference type="ARBA" id="ARBA00022932"/>
    </source>
</evidence>
<keyword evidence="4" id="KW-0547">Nucleotide-binding</keyword>
<comment type="catalytic activity">
    <reaction evidence="8">
        <text>DNA(n) + a 2'-deoxyribonucleoside 5'-triphosphate = DNA(n+1) + diphosphate</text>
        <dbReference type="Rhea" id="RHEA:22508"/>
        <dbReference type="Rhea" id="RHEA-COMP:17339"/>
        <dbReference type="Rhea" id="RHEA-COMP:17340"/>
        <dbReference type="ChEBI" id="CHEBI:33019"/>
        <dbReference type="ChEBI" id="CHEBI:61560"/>
        <dbReference type="ChEBI" id="CHEBI:173112"/>
        <dbReference type="EC" id="2.7.7.7"/>
    </reaction>
</comment>
<sequence length="563" mass="64638">MYQALYRKYRPTVFDDVVGQNVVVNTLKNAIKYNHINHAYLFSGPRGTGKTTIAKIFARSVNCLEPVDGVACGKCKSCLYSFSKECMDIIEIDAASNNGVDEIRELRSKVNILPSELKYKVYIIDEVHMLSIGAFNALLKTIEEPPEHVIFILATTDPEKIPATIISRCQWYSFKKIGNDDIKKRLSEIVKAENIKIEDNVLDKIAQASDGGLRDAIGLLDKLRAFCTDEITLNDFYEINGEVNEEELKKLENLIFSYEISDVLSTIESYYQNGKNLIQVVKQLMILIKDELFDHYLNDSVLSFDEEELVNFLNLLNEHLVELKKADDVRLSIEIFLLHYINEHKNKDSKVEVRSQVNTNNIKETSYVRPAKEVKTISTETVEKENKEKTLSTEVVQKNNEQTQKYKELMLIRSKNTMIEAVKDELNKETANLEKLNDYTFDPNNGYLACELLDGKIRASSPKNIVISYDYEGMVDKLSNYFDKLNDFYNEKTGSSKKIAFITTAKWNELKLEYINLHKQGKHFEYQEEPVLNTLGEDDKINSESNDLISKTIEMFGDLVEVE</sequence>
<evidence type="ECO:0000259" key="9">
    <source>
        <dbReference type="SMART" id="SM00382"/>
    </source>
</evidence>
<dbReference type="GO" id="GO:0006261">
    <property type="term" value="P:DNA-templated DNA replication"/>
    <property type="evidence" value="ECO:0007669"/>
    <property type="project" value="TreeGrafter"/>
</dbReference>
<dbReference type="Pfam" id="PF13177">
    <property type="entry name" value="DNA_pol3_delta2"/>
    <property type="match status" value="1"/>
</dbReference>
<dbReference type="Proteomes" id="UP000824232">
    <property type="component" value="Unassembled WGS sequence"/>
</dbReference>
<keyword evidence="10" id="KW-0548">Nucleotidyltransferase</keyword>
<dbReference type="GO" id="GO:0046872">
    <property type="term" value="F:metal ion binding"/>
    <property type="evidence" value="ECO:0007669"/>
    <property type="project" value="UniProtKB-KW"/>
</dbReference>
<keyword evidence="10" id="KW-0808">Transferase</keyword>
<dbReference type="InterPro" id="IPR045085">
    <property type="entry name" value="HLD_clamp_pol_III_gamma_tau"/>
</dbReference>
<dbReference type="InterPro" id="IPR003593">
    <property type="entry name" value="AAA+_ATPase"/>
</dbReference>